<organism evidence="1 2">
    <name type="scientific">Macrostomum lignano</name>
    <dbReference type="NCBI Taxonomy" id="282301"/>
    <lineage>
        <taxon>Eukaryota</taxon>
        <taxon>Metazoa</taxon>
        <taxon>Spiralia</taxon>
        <taxon>Lophotrochozoa</taxon>
        <taxon>Platyhelminthes</taxon>
        <taxon>Rhabditophora</taxon>
        <taxon>Macrostomorpha</taxon>
        <taxon>Macrostomida</taxon>
        <taxon>Macrostomidae</taxon>
        <taxon>Macrostomum</taxon>
    </lineage>
</organism>
<dbReference type="Proteomes" id="UP000095280">
    <property type="component" value="Unplaced"/>
</dbReference>
<sequence length="103" mass="11354">RANHVLQHTAGLHTVFLADCRRNVCFKWRFESDLAAGSAQGLRASPACNCSVSMATAASEGCTCRIALPMVFLVLKIFNCIAIHLDQGFTEFINKRKAVVERQ</sequence>
<reference evidence="2" key="1">
    <citation type="submission" date="2016-11" db="UniProtKB">
        <authorList>
            <consortium name="WormBaseParasite"/>
        </authorList>
    </citation>
    <scope>IDENTIFICATION</scope>
</reference>
<dbReference type="WBParaSite" id="maker-unitig_37667-snap-gene-0.3-mRNA-1">
    <property type="protein sequence ID" value="maker-unitig_37667-snap-gene-0.3-mRNA-1"/>
    <property type="gene ID" value="maker-unitig_37667-snap-gene-0.3"/>
</dbReference>
<evidence type="ECO:0000313" key="2">
    <source>
        <dbReference type="WBParaSite" id="maker-unitig_37667-snap-gene-0.3-mRNA-1"/>
    </source>
</evidence>
<name>A0A1I8FKE7_9PLAT</name>
<accession>A0A1I8FKE7</accession>
<proteinExistence type="predicted"/>
<keyword evidence="1" id="KW-1185">Reference proteome</keyword>
<evidence type="ECO:0000313" key="1">
    <source>
        <dbReference type="Proteomes" id="UP000095280"/>
    </source>
</evidence>
<dbReference type="AlphaFoldDB" id="A0A1I8FKE7"/>
<protein>
    <submittedName>
        <fullName evidence="2">GOLD domain-containing protein</fullName>
    </submittedName>
</protein>